<evidence type="ECO:0000313" key="2">
    <source>
        <dbReference type="EMBL" id="MEZ8183154.1"/>
    </source>
</evidence>
<sequence>MRNVVNSDTPLSQIHHQFNYCPCSYIDESWINNKQPWLLRLQGWRDQAAINQWCIEEWQLSSINDHVFNHQFNSLVLLPAETTNKLLLLIGGAMYCESMRQVVLKQPKQCLNHVFGVDETRFLIQQGPMMISNWPNGWQKALPPSLDEACFEKTARELGYLWVTFLLAKSPSELVQRWQFKLDRSLTQTKLNADWLDETHRDLAYRLIKKIAKQVIPQWFHLLK</sequence>
<evidence type="ECO:0000313" key="4">
    <source>
        <dbReference type="Proteomes" id="UP001569200"/>
    </source>
</evidence>
<dbReference type="Proteomes" id="UP001177935">
    <property type="component" value="Unassembled WGS sequence"/>
</dbReference>
<dbReference type="Pfam" id="PF06578">
    <property type="entry name" value="YscK"/>
    <property type="match status" value="1"/>
</dbReference>
<keyword evidence="4" id="KW-1185">Reference proteome</keyword>
<dbReference type="EMBL" id="JBGOOW010000036">
    <property type="protein sequence ID" value="MEZ8183154.1"/>
    <property type="molecule type" value="Genomic_DNA"/>
</dbReference>
<dbReference type="AlphaFoldDB" id="A0AB35N4V6"/>
<proteinExistence type="predicted"/>
<dbReference type="Proteomes" id="UP001569200">
    <property type="component" value="Unassembled WGS sequence"/>
</dbReference>
<evidence type="ECO:0000313" key="3">
    <source>
        <dbReference type="Proteomes" id="UP001177935"/>
    </source>
</evidence>
<organism evidence="1 3">
    <name type="scientific">Vibrio splendidus</name>
    <dbReference type="NCBI Taxonomy" id="29497"/>
    <lineage>
        <taxon>Bacteria</taxon>
        <taxon>Pseudomonadati</taxon>
        <taxon>Pseudomonadota</taxon>
        <taxon>Gammaproteobacteria</taxon>
        <taxon>Vibrionales</taxon>
        <taxon>Vibrionaceae</taxon>
        <taxon>Vibrio</taxon>
    </lineage>
</organism>
<gene>
    <name evidence="1" type="primary">vscK</name>
    <name evidence="2" type="ORF">ACED33_20940</name>
    <name evidence="1" type="ORF">Q8W42_24390</name>
</gene>
<comment type="caution">
    <text evidence="1">The sequence shown here is derived from an EMBL/GenBank/DDBJ whole genome shotgun (WGS) entry which is preliminary data.</text>
</comment>
<reference evidence="1" key="1">
    <citation type="submission" date="2023-07" db="EMBL/GenBank/DDBJ databases">
        <title>Genome content predicts the carbon catabolic preferences of heterotrophic bacteria.</title>
        <authorList>
            <person name="Gralka M."/>
        </authorList>
    </citation>
    <scope>NUCLEOTIDE SEQUENCE</scope>
    <source>
        <strain evidence="1">6E02</strain>
    </source>
</reference>
<evidence type="ECO:0000313" key="1">
    <source>
        <dbReference type="EMBL" id="MDP2503837.1"/>
    </source>
</evidence>
<accession>A0AB35N4V6</accession>
<name>A0AB35N4V6_VIBSP</name>
<dbReference type="EMBL" id="JAUYVL010000026">
    <property type="protein sequence ID" value="MDP2503837.1"/>
    <property type="molecule type" value="Genomic_DNA"/>
</dbReference>
<dbReference type="InterPro" id="IPR009510">
    <property type="entry name" value="T3SS_K"/>
</dbReference>
<protein>
    <submittedName>
        <fullName evidence="1">SctK family type III secretion system sorting platform protein VscK</fullName>
    </submittedName>
</protein>
<dbReference type="RefSeq" id="WP_277869463.1">
    <property type="nucleotide sequence ID" value="NZ_CAWNTE010000084.1"/>
</dbReference>
<reference evidence="2 4" key="2">
    <citation type="submission" date="2024-06" db="EMBL/GenBank/DDBJ databases">
        <authorList>
            <person name="Steensen K."/>
            <person name="Seneca J."/>
            <person name="Bartlau N."/>
            <person name="Yu A.X."/>
            <person name="Polz M.F."/>
        </authorList>
    </citation>
    <scope>NUCLEOTIDE SEQUENCE [LARGE SCALE GENOMIC DNA]</scope>
    <source>
        <strain evidence="2 4">1F145</strain>
    </source>
</reference>